<dbReference type="CDD" id="cd16272">
    <property type="entry name" value="RNaseZ_MBL-fold"/>
    <property type="match status" value="1"/>
</dbReference>
<dbReference type="SMART" id="SM00849">
    <property type="entry name" value="Lactamase_B"/>
    <property type="match status" value="1"/>
</dbReference>
<dbReference type="STRING" id="1618336.US94_C0019G0001"/>
<dbReference type="Pfam" id="PF12706">
    <property type="entry name" value="Lactamase_B_2"/>
    <property type="match status" value="1"/>
</dbReference>
<accession>A0A0G0KEK3</accession>
<dbReference type="InterPro" id="IPR036866">
    <property type="entry name" value="RibonucZ/Hydroxyglut_hydro"/>
</dbReference>
<dbReference type="AlphaFoldDB" id="A0A0G0KEK3"/>
<evidence type="ECO:0000313" key="3">
    <source>
        <dbReference type="Proteomes" id="UP000034498"/>
    </source>
</evidence>
<sequence>MAGSRKLKKMKLTILGSGTYQPELERHSSAYLIETANSKICFDFGRGAVDQLLKIGLQVNQLDAVFITHWHPDHISDLLPLLHITIAAPADLAVDWIPRKAPLKIYGPKGTKERVGYLLKSSYLDHCEMDMVEIYEIAEKQEVKGLDWVVKSYLAKHNPETLSFCYQFESENKIISLSGDTIECDGLNQAIKNASLAIIEAGWSEEVKPKTHLTGKRTGRIAQENNVKKLVLTHVSPLYLKNGDPVKDAQEYFQGEVILAKDLMVFEIEAVE</sequence>
<proteinExistence type="predicted"/>
<dbReference type="Gene3D" id="3.60.15.10">
    <property type="entry name" value="Ribonuclease Z/Hydroxyacylglutathione hydrolase-like"/>
    <property type="match status" value="1"/>
</dbReference>
<name>A0A0G0KEK3_9BACT</name>
<dbReference type="GO" id="GO:0042781">
    <property type="term" value="F:3'-tRNA processing endoribonuclease activity"/>
    <property type="evidence" value="ECO:0007669"/>
    <property type="project" value="TreeGrafter"/>
</dbReference>
<evidence type="ECO:0000313" key="2">
    <source>
        <dbReference type="EMBL" id="KKQ73935.1"/>
    </source>
</evidence>
<dbReference type="PANTHER" id="PTHR46018:SF4">
    <property type="entry name" value="METALLO-HYDROLASE YHFI-RELATED"/>
    <property type="match status" value="1"/>
</dbReference>
<dbReference type="EMBL" id="LBUX01000019">
    <property type="protein sequence ID" value="KKQ73935.1"/>
    <property type="molecule type" value="Genomic_DNA"/>
</dbReference>
<dbReference type="PANTHER" id="PTHR46018">
    <property type="entry name" value="ZINC PHOSPHODIESTERASE ELAC PROTEIN 1"/>
    <property type="match status" value="1"/>
</dbReference>
<organism evidence="2 3">
    <name type="scientific">Berkelbacteria bacterium GW2011_GWB1_38_5</name>
    <dbReference type="NCBI Taxonomy" id="1618336"/>
    <lineage>
        <taxon>Bacteria</taxon>
        <taxon>Candidatus Berkelbacteria</taxon>
    </lineage>
</organism>
<gene>
    <name evidence="2" type="ORF">US94_C0019G0001</name>
</gene>
<evidence type="ECO:0000259" key="1">
    <source>
        <dbReference type="SMART" id="SM00849"/>
    </source>
</evidence>
<dbReference type="Proteomes" id="UP000034498">
    <property type="component" value="Unassembled WGS sequence"/>
</dbReference>
<protein>
    <submittedName>
        <fullName evidence="2">Beta-lactamase domain-containing protein</fullName>
    </submittedName>
</protein>
<comment type="caution">
    <text evidence="2">The sequence shown here is derived from an EMBL/GenBank/DDBJ whole genome shotgun (WGS) entry which is preliminary data.</text>
</comment>
<dbReference type="SUPFAM" id="SSF56281">
    <property type="entry name" value="Metallo-hydrolase/oxidoreductase"/>
    <property type="match status" value="1"/>
</dbReference>
<feature type="domain" description="Metallo-beta-lactamase" evidence="1">
    <location>
        <begin position="27"/>
        <end position="216"/>
    </location>
</feature>
<dbReference type="InterPro" id="IPR001279">
    <property type="entry name" value="Metallo-B-lactamas"/>
</dbReference>
<reference evidence="2 3" key="1">
    <citation type="journal article" date="2015" name="Nature">
        <title>rRNA introns, odd ribosomes, and small enigmatic genomes across a large radiation of phyla.</title>
        <authorList>
            <person name="Brown C.T."/>
            <person name="Hug L.A."/>
            <person name="Thomas B.C."/>
            <person name="Sharon I."/>
            <person name="Castelle C.J."/>
            <person name="Singh A."/>
            <person name="Wilkins M.J."/>
            <person name="Williams K.H."/>
            <person name="Banfield J.F."/>
        </authorList>
    </citation>
    <scope>NUCLEOTIDE SEQUENCE [LARGE SCALE GENOMIC DNA]</scope>
</reference>